<gene>
    <name evidence="1" type="ORF">L9F63_017276</name>
</gene>
<organism evidence="1 2">
    <name type="scientific">Diploptera punctata</name>
    <name type="common">Pacific beetle cockroach</name>
    <dbReference type="NCBI Taxonomy" id="6984"/>
    <lineage>
        <taxon>Eukaryota</taxon>
        <taxon>Metazoa</taxon>
        <taxon>Ecdysozoa</taxon>
        <taxon>Arthropoda</taxon>
        <taxon>Hexapoda</taxon>
        <taxon>Insecta</taxon>
        <taxon>Pterygota</taxon>
        <taxon>Neoptera</taxon>
        <taxon>Polyneoptera</taxon>
        <taxon>Dictyoptera</taxon>
        <taxon>Blattodea</taxon>
        <taxon>Blaberoidea</taxon>
        <taxon>Blaberidae</taxon>
        <taxon>Diplopterinae</taxon>
        <taxon>Diploptera</taxon>
    </lineage>
</organism>
<dbReference type="GO" id="GO:0005549">
    <property type="term" value="F:odorant binding"/>
    <property type="evidence" value="ECO:0007669"/>
    <property type="project" value="InterPro"/>
</dbReference>
<sequence length="145" mass="15869">SCCGNEDLKLDHIQTYVDQCKEKASEHKSESIKCVGETAGVSDADGKITDAAKYTELVAEMYTDDDLKAKVKEVAPTCIEKANTNNGKEDKKGHKKMAVFGGFMCIKREVEKNCPEAKMVKNDMCQKMREHIGKKGGGSSEETAA</sequence>
<dbReference type="Proteomes" id="UP001233999">
    <property type="component" value="Unassembled WGS sequence"/>
</dbReference>
<reference evidence="1" key="1">
    <citation type="journal article" date="2023" name="IScience">
        <title>Live-bearing cockroach genome reveals convergent evolutionary mechanisms linked to viviparity in insects and beyond.</title>
        <authorList>
            <person name="Fouks B."/>
            <person name="Harrison M.C."/>
            <person name="Mikhailova A.A."/>
            <person name="Marchal E."/>
            <person name="English S."/>
            <person name="Carruthers M."/>
            <person name="Jennings E.C."/>
            <person name="Chiamaka E.L."/>
            <person name="Frigard R.A."/>
            <person name="Pippel M."/>
            <person name="Attardo G.M."/>
            <person name="Benoit J.B."/>
            <person name="Bornberg-Bauer E."/>
            <person name="Tobe S.S."/>
        </authorList>
    </citation>
    <scope>NUCLEOTIDE SEQUENCE</scope>
    <source>
        <strain evidence="1">Stay&amp;Tobe</strain>
    </source>
</reference>
<dbReference type="SUPFAM" id="SSF47565">
    <property type="entry name" value="Insect pheromone/odorant-binding proteins"/>
    <property type="match status" value="1"/>
</dbReference>
<dbReference type="InterPro" id="IPR036728">
    <property type="entry name" value="PBP_GOBP_sf"/>
</dbReference>
<dbReference type="Gene3D" id="1.10.238.270">
    <property type="match status" value="1"/>
</dbReference>
<accession>A0AAD8EH97</accession>
<keyword evidence="2" id="KW-1185">Reference proteome</keyword>
<dbReference type="InterPro" id="IPR006170">
    <property type="entry name" value="PBP/GOBP"/>
</dbReference>
<feature type="non-terminal residue" evidence="1">
    <location>
        <position position="145"/>
    </location>
</feature>
<protein>
    <submittedName>
        <fullName evidence="1">Uncharacterized protein</fullName>
    </submittedName>
</protein>
<evidence type="ECO:0000313" key="2">
    <source>
        <dbReference type="Proteomes" id="UP001233999"/>
    </source>
</evidence>
<name>A0AAD8EH97_DIPPU</name>
<dbReference type="Pfam" id="PF01395">
    <property type="entry name" value="PBP_GOBP"/>
    <property type="match status" value="1"/>
</dbReference>
<proteinExistence type="predicted"/>
<evidence type="ECO:0000313" key="1">
    <source>
        <dbReference type="EMBL" id="KAJ9589527.1"/>
    </source>
</evidence>
<dbReference type="AlphaFoldDB" id="A0AAD8EH97"/>
<dbReference type="EMBL" id="JASPKZ010004935">
    <property type="protein sequence ID" value="KAJ9589527.1"/>
    <property type="molecule type" value="Genomic_DNA"/>
</dbReference>
<comment type="caution">
    <text evidence="1">The sequence shown here is derived from an EMBL/GenBank/DDBJ whole genome shotgun (WGS) entry which is preliminary data.</text>
</comment>
<reference evidence="1" key="2">
    <citation type="submission" date="2023-05" db="EMBL/GenBank/DDBJ databases">
        <authorList>
            <person name="Fouks B."/>
        </authorList>
    </citation>
    <scope>NUCLEOTIDE SEQUENCE</scope>
    <source>
        <strain evidence="1">Stay&amp;Tobe</strain>
        <tissue evidence="1">Testes</tissue>
    </source>
</reference>